<dbReference type="HOGENOM" id="CLU_042529_19_0_5"/>
<evidence type="ECO:0000313" key="8">
    <source>
        <dbReference type="Proteomes" id="UP000002033"/>
    </source>
</evidence>
<dbReference type="EMBL" id="CP002083">
    <property type="protein sequence ID" value="ADJ25040.1"/>
    <property type="molecule type" value="Genomic_DNA"/>
</dbReference>
<sequence precursor="true">MNRSKFLRLLPVLLFAAVAGFFAIALHTGDPSLLPSTLVGRQVPQGVFPPIEGLESANGTPEAGFTSADLAKGKVSVVNYWASWCVPCIEEHPFLEKLKSMANVDIYGINYKDRADAARRFIGRFGNPYTAVGTDSSGRAAIDWGVYGTPETFVVNGKGQIVYKHVGPISEGALTAKLLPAIEKARAEAGSTASGS</sequence>
<dbReference type="InterPro" id="IPR004799">
    <property type="entry name" value="Periplasmic_diS_OxRdtase_DsbE"/>
</dbReference>
<protein>
    <submittedName>
        <fullName evidence="7">Periplasmic protein thiol/disulfide oxidoreductase DsbE</fullName>
    </submittedName>
</protein>
<organism evidence="7 8">
    <name type="scientific">Hyphomicrobium denitrificans (strain ATCC 51888 / DSM 1869 / NCIMB 11706 / TK 0415)</name>
    <dbReference type="NCBI Taxonomy" id="582899"/>
    <lineage>
        <taxon>Bacteria</taxon>
        <taxon>Pseudomonadati</taxon>
        <taxon>Pseudomonadota</taxon>
        <taxon>Alphaproteobacteria</taxon>
        <taxon>Hyphomicrobiales</taxon>
        <taxon>Hyphomicrobiaceae</taxon>
        <taxon>Hyphomicrobium</taxon>
    </lineage>
</organism>
<feature type="domain" description="Thioredoxin" evidence="6">
    <location>
        <begin position="37"/>
        <end position="187"/>
    </location>
</feature>
<dbReference type="RefSeq" id="WP_013217199.1">
    <property type="nucleotide sequence ID" value="NC_014313.1"/>
</dbReference>
<name>D8JWT2_HYPDA</name>
<reference evidence="8" key="1">
    <citation type="journal article" date="2011" name="J. Bacteriol.">
        <title>Genome sequences of eight morphologically diverse alphaproteobacteria.</title>
        <authorList>
            <consortium name="US DOE Joint Genome Institute"/>
            <person name="Brown P.J."/>
            <person name="Kysela D.T."/>
            <person name="Buechlein A."/>
            <person name="Hemmerich C."/>
            <person name="Brun Y.V."/>
        </authorList>
    </citation>
    <scope>NUCLEOTIDE SEQUENCE [LARGE SCALE GENOMIC DNA]</scope>
    <source>
        <strain evidence="8">ATCC 51888 / DSM 1869 / NCIB 11706 / TK 0415</strain>
    </source>
</reference>
<comment type="subcellular location">
    <subcellularLocation>
        <location evidence="1">Cell envelope</location>
    </subcellularLocation>
</comment>
<evidence type="ECO:0000313" key="7">
    <source>
        <dbReference type="EMBL" id="ADJ25040.1"/>
    </source>
</evidence>
<accession>D8JWT2</accession>
<dbReference type="CDD" id="cd03010">
    <property type="entry name" value="TlpA_like_DsbE"/>
    <property type="match status" value="1"/>
</dbReference>
<dbReference type="InterPro" id="IPR050553">
    <property type="entry name" value="Thioredoxin_ResA/DsbE_sf"/>
</dbReference>
<dbReference type="Gene3D" id="3.40.30.10">
    <property type="entry name" value="Glutaredoxin"/>
    <property type="match status" value="1"/>
</dbReference>
<evidence type="ECO:0000256" key="5">
    <source>
        <dbReference type="ARBA" id="ARBA00023284"/>
    </source>
</evidence>
<keyword evidence="8" id="KW-1185">Reference proteome</keyword>
<evidence type="ECO:0000256" key="4">
    <source>
        <dbReference type="ARBA" id="ARBA00023157"/>
    </source>
</evidence>
<keyword evidence="3" id="KW-0201">Cytochrome c-type biogenesis</keyword>
<dbReference type="GO" id="GO:0017004">
    <property type="term" value="P:cytochrome complex assembly"/>
    <property type="evidence" value="ECO:0007669"/>
    <property type="project" value="UniProtKB-KW"/>
</dbReference>
<dbReference type="KEGG" id="hdn:Hden_3247"/>
<proteinExistence type="inferred from homology"/>
<keyword evidence="4" id="KW-1015">Disulfide bond</keyword>
<comment type="similarity">
    <text evidence="2">Belongs to the thioredoxin family. DsbE subfamily.</text>
</comment>
<dbReference type="InterPro" id="IPR036249">
    <property type="entry name" value="Thioredoxin-like_sf"/>
</dbReference>
<evidence type="ECO:0000256" key="2">
    <source>
        <dbReference type="ARBA" id="ARBA00007758"/>
    </source>
</evidence>
<dbReference type="STRING" id="582899.Hden_3247"/>
<evidence type="ECO:0000259" key="6">
    <source>
        <dbReference type="PROSITE" id="PS51352"/>
    </source>
</evidence>
<dbReference type="AlphaFoldDB" id="D8JWT2"/>
<dbReference type="eggNOG" id="COG0526">
    <property type="taxonomic scope" value="Bacteria"/>
</dbReference>
<dbReference type="SUPFAM" id="SSF52833">
    <property type="entry name" value="Thioredoxin-like"/>
    <property type="match status" value="1"/>
</dbReference>
<dbReference type="NCBIfam" id="TIGR00385">
    <property type="entry name" value="dsbE"/>
    <property type="match status" value="1"/>
</dbReference>
<dbReference type="GO" id="GO:0030288">
    <property type="term" value="C:outer membrane-bounded periplasmic space"/>
    <property type="evidence" value="ECO:0007669"/>
    <property type="project" value="InterPro"/>
</dbReference>
<dbReference type="Proteomes" id="UP000002033">
    <property type="component" value="Chromosome"/>
</dbReference>
<gene>
    <name evidence="7" type="ordered locus">Hden_3247</name>
</gene>
<dbReference type="PANTHER" id="PTHR42852">
    <property type="entry name" value="THIOL:DISULFIDE INTERCHANGE PROTEIN DSBE"/>
    <property type="match status" value="1"/>
</dbReference>
<evidence type="ECO:0000256" key="1">
    <source>
        <dbReference type="ARBA" id="ARBA00004196"/>
    </source>
</evidence>
<dbReference type="PANTHER" id="PTHR42852:SF6">
    <property type="entry name" value="THIOL:DISULFIDE INTERCHANGE PROTEIN DSBE"/>
    <property type="match status" value="1"/>
</dbReference>
<dbReference type="InterPro" id="IPR013766">
    <property type="entry name" value="Thioredoxin_domain"/>
</dbReference>
<dbReference type="GO" id="GO:0015036">
    <property type="term" value="F:disulfide oxidoreductase activity"/>
    <property type="evidence" value="ECO:0007669"/>
    <property type="project" value="InterPro"/>
</dbReference>
<dbReference type="PROSITE" id="PS51352">
    <property type="entry name" value="THIOREDOXIN_2"/>
    <property type="match status" value="1"/>
</dbReference>
<evidence type="ECO:0000256" key="3">
    <source>
        <dbReference type="ARBA" id="ARBA00022748"/>
    </source>
</evidence>
<keyword evidence="5" id="KW-0676">Redox-active center</keyword>
<dbReference type="InterPro" id="IPR013740">
    <property type="entry name" value="Redoxin"/>
</dbReference>
<dbReference type="Pfam" id="PF08534">
    <property type="entry name" value="Redoxin"/>
    <property type="match status" value="1"/>
</dbReference>